<name>A0A317C8A3_9GAMM</name>
<keyword evidence="5" id="KW-0029">Amino-acid transport</keyword>
<reference evidence="10 11" key="1">
    <citation type="submission" date="2018-05" db="EMBL/GenBank/DDBJ databases">
        <title>Leucothrix arctica sp. nov., isolated from Arctic seawater.</title>
        <authorList>
            <person name="Choi A."/>
            <person name="Baek K."/>
        </authorList>
    </citation>
    <scope>NUCLEOTIDE SEQUENCE [LARGE SCALE GENOMIC DNA]</scope>
    <source>
        <strain evidence="10 11">IMCC9719</strain>
    </source>
</reference>
<feature type="transmembrane region" description="Helical" evidence="9">
    <location>
        <begin position="272"/>
        <end position="293"/>
    </location>
</feature>
<feature type="transmembrane region" description="Helical" evidence="9">
    <location>
        <begin position="99"/>
        <end position="121"/>
    </location>
</feature>
<feature type="transmembrane region" description="Helical" evidence="9">
    <location>
        <begin position="219"/>
        <end position="239"/>
    </location>
</feature>
<sequence length="298" mass="31592">MLTAVAIAVDGLGFAAWLFLSSVGLTLIYGVMRILNIAHGGFYALGAYSSAWAIGLYTQTGSTIALTYLIIPLAALAVGVIAGLLIERGILRFMYGRDEVLMVLVTYAIFLILEDVTKLIWGTGSMVAYQPAYFLGTIEIFGIPYTIYKLCLVGLAIVVGAVLWWGLNRTRIGKLLLVVIEDREISRALGINVTLFFTVTFVIGVTLGALGGAVTAPQISVVPGIGAEIIVMAFAVIVIGGMGSIGGAIIGAIFVGFARALSVHLYPPAELFSIYLVMAVVLAFKPYGLFSLAEGRKI</sequence>
<comment type="caution">
    <text evidence="10">The sequence shown here is derived from an EMBL/GenBank/DDBJ whole genome shotgun (WGS) entry which is preliminary data.</text>
</comment>
<evidence type="ECO:0000256" key="9">
    <source>
        <dbReference type="SAM" id="Phobius"/>
    </source>
</evidence>
<dbReference type="Proteomes" id="UP000245506">
    <property type="component" value="Unassembled WGS sequence"/>
</dbReference>
<keyword evidence="3" id="KW-1003">Cell membrane</keyword>
<organism evidence="10 11">
    <name type="scientific">Leucothrix arctica</name>
    <dbReference type="NCBI Taxonomy" id="1481894"/>
    <lineage>
        <taxon>Bacteria</taxon>
        <taxon>Pseudomonadati</taxon>
        <taxon>Pseudomonadota</taxon>
        <taxon>Gammaproteobacteria</taxon>
        <taxon>Thiotrichales</taxon>
        <taxon>Thiotrichaceae</taxon>
        <taxon>Leucothrix</taxon>
    </lineage>
</organism>
<dbReference type="EMBL" id="QGKL01000039">
    <property type="protein sequence ID" value="PWQ94698.1"/>
    <property type="molecule type" value="Genomic_DNA"/>
</dbReference>
<feature type="transmembrane region" description="Helical" evidence="9">
    <location>
        <begin position="65"/>
        <end position="87"/>
    </location>
</feature>
<dbReference type="PANTHER" id="PTHR11795:SF442">
    <property type="entry name" value="ABC TRANSPORTER ATP-BINDING PROTEIN"/>
    <property type="match status" value="1"/>
</dbReference>
<evidence type="ECO:0000256" key="7">
    <source>
        <dbReference type="ARBA" id="ARBA00023136"/>
    </source>
</evidence>
<evidence type="ECO:0000256" key="8">
    <source>
        <dbReference type="ARBA" id="ARBA00037998"/>
    </source>
</evidence>
<feature type="transmembrane region" description="Helical" evidence="9">
    <location>
        <begin position="6"/>
        <end position="29"/>
    </location>
</feature>
<comment type="subcellular location">
    <subcellularLocation>
        <location evidence="1">Cell inner membrane</location>
        <topology evidence="1">Multi-pass membrane protein</topology>
    </subcellularLocation>
</comment>
<evidence type="ECO:0000313" key="11">
    <source>
        <dbReference type="Proteomes" id="UP000245506"/>
    </source>
</evidence>
<evidence type="ECO:0000256" key="3">
    <source>
        <dbReference type="ARBA" id="ARBA00022475"/>
    </source>
</evidence>
<accession>A0A317C8A3</accession>
<feature type="transmembrane region" description="Helical" evidence="9">
    <location>
        <begin position="188"/>
        <end position="213"/>
    </location>
</feature>
<dbReference type="CDD" id="cd06582">
    <property type="entry name" value="TM_PBP1_LivH_like"/>
    <property type="match status" value="1"/>
</dbReference>
<dbReference type="InterPro" id="IPR001851">
    <property type="entry name" value="ABC_transp_permease"/>
</dbReference>
<keyword evidence="2" id="KW-0813">Transport</keyword>
<comment type="similarity">
    <text evidence="8">Belongs to the binding-protein-dependent transport system permease family. LivHM subfamily.</text>
</comment>
<evidence type="ECO:0000313" key="10">
    <source>
        <dbReference type="EMBL" id="PWQ94698.1"/>
    </source>
</evidence>
<keyword evidence="6 9" id="KW-1133">Transmembrane helix</keyword>
<proteinExistence type="inferred from homology"/>
<evidence type="ECO:0000256" key="6">
    <source>
        <dbReference type="ARBA" id="ARBA00022989"/>
    </source>
</evidence>
<protein>
    <submittedName>
        <fullName evidence="10">Branched-chain amino acid ABC transporter permease</fullName>
    </submittedName>
</protein>
<keyword evidence="11" id="KW-1185">Reference proteome</keyword>
<dbReference type="GO" id="GO:0022857">
    <property type="term" value="F:transmembrane transporter activity"/>
    <property type="evidence" value="ECO:0007669"/>
    <property type="project" value="InterPro"/>
</dbReference>
<dbReference type="Pfam" id="PF02653">
    <property type="entry name" value="BPD_transp_2"/>
    <property type="match status" value="1"/>
</dbReference>
<gene>
    <name evidence="10" type="ORF">DKT75_15525</name>
</gene>
<dbReference type="RefSeq" id="WP_109824353.1">
    <property type="nucleotide sequence ID" value="NZ_QGKL01000039.1"/>
</dbReference>
<keyword evidence="4 9" id="KW-0812">Transmembrane</keyword>
<feature type="transmembrane region" description="Helical" evidence="9">
    <location>
        <begin position="141"/>
        <end position="167"/>
    </location>
</feature>
<evidence type="ECO:0000256" key="2">
    <source>
        <dbReference type="ARBA" id="ARBA00022448"/>
    </source>
</evidence>
<dbReference type="GO" id="GO:0006865">
    <property type="term" value="P:amino acid transport"/>
    <property type="evidence" value="ECO:0007669"/>
    <property type="project" value="UniProtKB-KW"/>
</dbReference>
<dbReference type="InterPro" id="IPR052157">
    <property type="entry name" value="BCAA_transport_permease"/>
</dbReference>
<dbReference type="OrthoDB" id="9807115at2"/>
<evidence type="ECO:0000256" key="5">
    <source>
        <dbReference type="ARBA" id="ARBA00022970"/>
    </source>
</evidence>
<feature type="transmembrane region" description="Helical" evidence="9">
    <location>
        <begin position="41"/>
        <end position="59"/>
    </location>
</feature>
<evidence type="ECO:0000256" key="4">
    <source>
        <dbReference type="ARBA" id="ARBA00022692"/>
    </source>
</evidence>
<keyword evidence="7 9" id="KW-0472">Membrane</keyword>
<evidence type="ECO:0000256" key="1">
    <source>
        <dbReference type="ARBA" id="ARBA00004429"/>
    </source>
</evidence>
<dbReference type="PANTHER" id="PTHR11795">
    <property type="entry name" value="BRANCHED-CHAIN AMINO ACID TRANSPORT SYSTEM PERMEASE PROTEIN LIVH"/>
    <property type="match status" value="1"/>
</dbReference>
<dbReference type="GO" id="GO:0005886">
    <property type="term" value="C:plasma membrane"/>
    <property type="evidence" value="ECO:0007669"/>
    <property type="project" value="UniProtKB-SubCell"/>
</dbReference>
<dbReference type="AlphaFoldDB" id="A0A317C8A3"/>